<sequence>MIEPTTSGEIMRLLALTASAVLCAGLCATGAASAAAAGSVAYGFAWADGKGVLRVTPARATLVKEHGILRHKLKAVTGAKEVRLAYGKAAYRRVTVACDLVETEGHVALDAKGLGRTECAAADLAFTLQRGPAPVKVEYTGKTAVRVSEFLTDWGGSKTAFGTIKRINDTTVSFKGIKLGYTHAVGFNRVTASCASGWLSGKPVNADRDGLGKKHCDAAEFTKVLKAQQHPVLVKADYNPLSGELQEVWEVFGDA</sequence>
<proteinExistence type="predicted"/>
<name>A0ABW4TEK1_9ACTN</name>
<gene>
    <name evidence="2" type="ORF">ACFSKW_54385</name>
</gene>
<dbReference type="RefSeq" id="WP_379583711.1">
    <property type="nucleotide sequence ID" value="NZ_JBHUFV010000106.1"/>
</dbReference>
<reference evidence="3" key="1">
    <citation type="journal article" date="2019" name="Int. J. Syst. Evol. Microbiol.">
        <title>The Global Catalogue of Microorganisms (GCM) 10K type strain sequencing project: providing services to taxonomists for standard genome sequencing and annotation.</title>
        <authorList>
            <consortium name="The Broad Institute Genomics Platform"/>
            <consortium name="The Broad Institute Genome Sequencing Center for Infectious Disease"/>
            <person name="Wu L."/>
            <person name="Ma J."/>
        </authorList>
    </citation>
    <scope>NUCLEOTIDE SEQUENCE [LARGE SCALE GENOMIC DNA]</scope>
    <source>
        <strain evidence="3">ICMP 6774ER</strain>
    </source>
</reference>
<dbReference type="Proteomes" id="UP001597368">
    <property type="component" value="Unassembled WGS sequence"/>
</dbReference>
<keyword evidence="3" id="KW-1185">Reference proteome</keyword>
<evidence type="ECO:0008006" key="4">
    <source>
        <dbReference type="Google" id="ProtNLM"/>
    </source>
</evidence>
<organism evidence="2 3">
    <name type="scientific">Nonomuraea mangrovi</name>
    <dbReference type="NCBI Taxonomy" id="2316207"/>
    <lineage>
        <taxon>Bacteria</taxon>
        <taxon>Bacillati</taxon>
        <taxon>Actinomycetota</taxon>
        <taxon>Actinomycetes</taxon>
        <taxon>Streptosporangiales</taxon>
        <taxon>Streptosporangiaceae</taxon>
        <taxon>Nonomuraea</taxon>
    </lineage>
</organism>
<dbReference type="EMBL" id="JBHUFV010000106">
    <property type="protein sequence ID" value="MFD1940478.1"/>
    <property type="molecule type" value="Genomic_DNA"/>
</dbReference>
<evidence type="ECO:0000256" key="1">
    <source>
        <dbReference type="SAM" id="SignalP"/>
    </source>
</evidence>
<accession>A0ABW4TEK1</accession>
<feature type="signal peptide" evidence="1">
    <location>
        <begin position="1"/>
        <end position="34"/>
    </location>
</feature>
<comment type="caution">
    <text evidence="2">The sequence shown here is derived from an EMBL/GenBank/DDBJ whole genome shotgun (WGS) entry which is preliminary data.</text>
</comment>
<protein>
    <recommendedName>
        <fullName evidence="4">Lipoprotein</fullName>
    </recommendedName>
</protein>
<evidence type="ECO:0000313" key="3">
    <source>
        <dbReference type="Proteomes" id="UP001597368"/>
    </source>
</evidence>
<keyword evidence="1" id="KW-0732">Signal</keyword>
<feature type="chain" id="PRO_5046636852" description="Lipoprotein" evidence="1">
    <location>
        <begin position="35"/>
        <end position="255"/>
    </location>
</feature>
<evidence type="ECO:0000313" key="2">
    <source>
        <dbReference type="EMBL" id="MFD1940478.1"/>
    </source>
</evidence>